<name>A0ABV5HWD1_9RHOB</name>
<organism evidence="1 2">
    <name type="scientific">Roseovarius ramblicola</name>
    <dbReference type="NCBI Taxonomy" id="2022336"/>
    <lineage>
        <taxon>Bacteria</taxon>
        <taxon>Pseudomonadati</taxon>
        <taxon>Pseudomonadota</taxon>
        <taxon>Alphaproteobacteria</taxon>
        <taxon>Rhodobacterales</taxon>
        <taxon>Roseobacteraceae</taxon>
        <taxon>Roseovarius</taxon>
    </lineage>
</organism>
<reference evidence="1 2" key="1">
    <citation type="submission" date="2024-09" db="EMBL/GenBank/DDBJ databases">
        <authorList>
            <person name="Sun Q."/>
            <person name="Mori K."/>
        </authorList>
    </citation>
    <scope>NUCLEOTIDE SEQUENCE [LARGE SCALE GENOMIC DNA]</scope>
    <source>
        <strain evidence="1 2">CECT 9424</strain>
    </source>
</reference>
<comment type="caution">
    <text evidence="1">The sequence shown here is derived from an EMBL/GenBank/DDBJ whole genome shotgun (WGS) entry which is preliminary data.</text>
</comment>
<evidence type="ECO:0008006" key="3">
    <source>
        <dbReference type="Google" id="ProtNLM"/>
    </source>
</evidence>
<evidence type="ECO:0000313" key="2">
    <source>
        <dbReference type="Proteomes" id="UP001589670"/>
    </source>
</evidence>
<protein>
    <recommendedName>
        <fullName evidence="3">DUF2019 domain-containing protein</fullName>
    </recommendedName>
</protein>
<dbReference type="EMBL" id="JBHMEC010000004">
    <property type="protein sequence ID" value="MFB9148724.1"/>
    <property type="molecule type" value="Genomic_DNA"/>
</dbReference>
<dbReference type="Proteomes" id="UP001589670">
    <property type="component" value="Unassembled WGS sequence"/>
</dbReference>
<dbReference type="RefSeq" id="WP_377066925.1">
    <property type="nucleotide sequence ID" value="NZ_JBHMEC010000004.1"/>
</dbReference>
<keyword evidence="2" id="KW-1185">Reference proteome</keyword>
<sequence length="127" mass="14255">MKNSPFQRDTCEDEQASCIEDLTNIAFFGERMSGFAAKAVEAVERGDPETAMRYVQRVRFLCQMRADFAELLLDGLHFLATGNEDFDHEAWLAAQGERDYDALAFATCLATHLDYMTGEDIAGGRDE</sequence>
<evidence type="ECO:0000313" key="1">
    <source>
        <dbReference type="EMBL" id="MFB9148724.1"/>
    </source>
</evidence>
<proteinExistence type="predicted"/>
<gene>
    <name evidence="1" type="ORF">ACFFU4_03035</name>
</gene>
<accession>A0ABV5HWD1</accession>